<dbReference type="PANTHER" id="PTHR46696">
    <property type="entry name" value="P450, PUTATIVE (EUROFUNG)-RELATED"/>
    <property type="match status" value="1"/>
</dbReference>
<keyword evidence="3" id="KW-0560">Oxidoreductase</keyword>
<organism evidence="4 5">
    <name type="scientific">Aquibium pacificus</name>
    <dbReference type="NCBI Taxonomy" id="3153579"/>
    <lineage>
        <taxon>Bacteria</taxon>
        <taxon>Pseudomonadati</taxon>
        <taxon>Pseudomonadota</taxon>
        <taxon>Alphaproteobacteria</taxon>
        <taxon>Hyphomicrobiales</taxon>
        <taxon>Phyllobacteriaceae</taxon>
        <taxon>Aquibium</taxon>
    </lineage>
</organism>
<sequence>MSQAAETGMPRKPPILEWDPYAMEVLSDPYPFYKALREAAPVVELAGHGVYAVGGYKEVREVVTDHTRFSAAGSVGIYDPRKPGFEGRPPNPLETDPPEHDHVRAVANRIMSPLVIRKWRHVFEEKAADAIDRILADGGEFDGVGDLVEPIVFGGFPTAMGIRFDADAIRAIGYMSFNMSGPKNELYRKGAAAGEPYMEWFLAACQSDSVAPGSIADQFFQAEAAGDLPKGFAPSVTRALVRGGMDTTMSGMTGALRLLAQHPDQWQVVEDNPARIRFVFDEALRYEAPTHIVYRTTIDDCELSGYALKGDTKIAYLPGAANRDPRKWDDPDRFDVMRDTANVHMSFGADRHNCIGQNVARMEAEVMLRELFKRVKRLEPAGDPHYLIHNQLITIDRLPLRAMPR</sequence>
<dbReference type="InterPro" id="IPR001128">
    <property type="entry name" value="Cyt_P450"/>
</dbReference>
<dbReference type="RefSeq" id="WP_367955371.1">
    <property type="nucleotide sequence ID" value="NZ_JBDPGJ010000004.1"/>
</dbReference>
<dbReference type="PROSITE" id="PS00086">
    <property type="entry name" value="CYTOCHROME_P450"/>
    <property type="match status" value="1"/>
</dbReference>
<keyword evidence="3" id="KW-0349">Heme</keyword>
<evidence type="ECO:0000256" key="1">
    <source>
        <dbReference type="ARBA" id="ARBA00001971"/>
    </source>
</evidence>
<gene>
    <name evidence="4" type="ORF">ABGN05_17670</name>
</gene>
<keyword evidence="3" id="KW-0479">Metal-binding</keyword>
<comment type="caution">
    <text evidence="4">The sequence shown here is derived from an EMBL/GenBank/DDBJ whole genome shotgun (WGS) entry which is preliminary data.</text>
</comment>
<comment type="similarity">
    <text evidence="2 3">Belongs to the cytochrome P450 family.</text>
</comment>
<dbReference type="Pfam" id="PF00067">
    <property type="entry name" value="p450"/>
    <property type="match status" value="1"/>
</dbReference>
<dbReference type="EMBL" id="JBDPGJ010000004">
    <property type="protein sequence ID" value="MEX0407492.1"/>
    <property type="molecule type" value="Genomic_DNA"/>
</dbReference>
<dbReference type="Proteomes" id="UP001556692">
    <property type="component" value="Unassembled WGS sequence"/>
</dbReference>
<proteinExistence type="inferred from homology"/>
<evidence type="ECO:0000256" key="2">
    <source>
        <dbReference type="ARBA" id="ARBA00010617"/>
    </source>
</evidence>
<reference evidence="4 5" key="1">
    <citation type="submission" date="2024-05" db="EMBL/GenBank/DDBJ databases">
        <authorList>
            <person name="Jiang F."/>
        </authorList>
    </citation>
    <scope>NUCLEOTIDE SEQUENCE [LARGE SCALE GENOMIC DNA]</scope>
    <source>
        <strain evidence="4 5">LZ166</strain>
    </source>
</reference>
<dbReference type="SUPFAM" id="SSF48264">
    <property type="entry name" value="Cytochrome P450"/>
    <property type="match status" value="1"/>
</dbReference>
<dbReference type="InterPro" id="IPR017972">
    <property type="entry name" value="Cyt_P450_CS"/>
</dbReference>
<keyword evidence="5" id="KW-1185">Reference proteome</keyword>
<accession>A0ABV3SL38</accession>
<protein>
    <submittedName>
        <fullName evidence="4">Cytochrome P450</fullName>
    </submittedName>
</protein>
<keyword evidence="3" id="KW-0408">Iron</keyword>
<keyword evidence="3" id="KW-0503">Monooxygenase</keyword>
<dbReference type="Gene3D" id="1.10.630.10">
    <property type="entry name" value="Cytochrome P450"/>
    <property type="match status" value="1"/>
</dbReference>
<dbReference type="InterPro" id="IPR036396">
    <property type="entry name" value="Cyt_P450_sf"/>
</dbReference>
<evidence type="ECO:0000313" key="5">
    <source>
        <dbReference type="Proteomes" id="UP001556692"/>
    </source>
</evidence>
<comment type="cofactor">
    <cofactor evidence="1">
        <name>heme</name>
        <dbReference type="ChEBI" id="CHEBI:30413"/>
    </cofactor>
</comment>
<evidence type="ECO:0000313" key="4">
    <source>
        <dbReference type="EMBL" id="MEX0407492.1"/>
    </source>
</evidence>
<name>A0ABV3SL38_9HYPH</name>
<evidence type="ECO:0000256" key="3">
    <source>
        <dbReference type="RuleBase" id="RU000461"/>
    </source>
</evidence>
<dbReference type="PANTHER" id="PTHR46696:SF1">
    <property type="entry name" value="CYTOCHROME P450 YJIB-RELATED"/>
    <property type="match status" value="1"/>
</dbReference>